<reference evidence="3 4" key="1">
    <citation type="submission" date="2022-05" db="EMBL/GenBank/DDBJ databases">
        <authorList>
            <consortium name="Genoscope - CEA"/>
            <person name="William W."/>
        </authorList>
    </citation>
    <scope>NUCLEOTIDE SEQUENCE [LARGE SCALE GENOMIC DNA]</scope>
</reference>
<dbReference type="Proteomes" id="UP001159405">
    <property type="component" value="Unassembled WGS sequence"/>
</dbReference>
<gene>
    <name evidence="3" type="ORF">PLOB_00014011</name>
</gene>
<protein>
    <submittedName>
        <fullName evidence="3">Uncharacterized protein</fullName>
    </submittedName>
</protein>
<feature type="non-terminal residue" evidence="3">
    <location>
        <position position="251"/>
    </location>
</feature>
<feature type="region of interest" description="Disordered" evidence="2">
    <location>
        <begin position="224"/>
        <end position="251"/>
    </location>
</feature>
<comment type="caution">
    <text evidence="3">The sequence shown here is derived from an EMBL/GenBank/DDBJ whole genome shotgun (WGS) entry which is preliminary data.</text>
</comment>
<evidence type="ECO:0000256" key="2">
    <source>
        <dbReference type="SAM" id="MobiDB-lite"/>
    </source>
</evidence>
<organism evidence="3 4">
    <name type="scientific">Porites lobata</name>
    <dbReference type="NCBI Taxonomy" id="104759"/>
    <lineage>
        <taxon>Eukaryota</taxon>
        <taxon>Metazoa</taxon>
        <taxon>Cnidaria</taxon>
        <taxon>Anthozoa</taxon>
        <taxon>Hexacorallia</taxon>
        <taxon>Scleractinia</taxon>
        <taxon>Fungiina</taxon>
        <taxon>Poritidae</taxon>
        <taxon>Porites</taxon>
    </lineage>
</organism>
<proteinExistence type="predicted"/>
<accession>A0ABN8R584</accession>
<name>A0ABN8R584_9CNID</name>
<evidence type="ECO:0000256" key="1">
    <source>
        <dbReference type="SAM" id="Coils"/>
    </source>
</evidence>
<feature type="coiled-coil region" evidence="1">
    <location>
        <begin position="165"/>
        <end position="221"/>
    </location>
</feature>
<dbReference type="EMBL" id="CALNXK010000179">
    <property type="protein sequence ID" value="CAH3173220.1"/>
    <property type="molecule type" value="Genomic_DNA"/>
</dbReference>
<keyword evidence="1" id="KW-0175">Coiled coil</keyword>
<evidence type="ECO:0000313" key="3">
    <source>
        <dbReference type="EMBL" id="CAH3173220.1"/>
    </source>
</evidence>
<feature type="compositionally biased region" description="Polar residues" evidence="2">
    <location>
        <begin position="234"/>
        <end position="251"/>
    </location>
</feature>
<sequence length="251" mass="28434">MTQRGILLERLEVLDRSRRGYLSNITKLCHQLDENLGEFGHVVKIRTSLNSSWEQYCVCVEKYGDLLDTSCERYQRVLSDRAIQQSRIQEYNERIDQFIASAAAFYNSQVLEEVKSIKECTPLESVKSNGSRVSESSVCSSRSQRAKIEAAKALLMQQQAEERSKKLVELEVKRVEMEIKRTELELQHRLELTKLEAESEVTAARNQVELANLEASLAEQEISDPVTGLEVTKPSHTSTPGLVNAQTSNTL</sequence>
<keyword evidence="4" id="KW-1185">Reference proteome</keyword>
<evidence type="ECO:0000313" key="4">
    <source>
        <dbReference type="Proteomes" id="UP001159405"/>
    </source>
</evidence>